<evidence type="ECO:0000256" key="2">
    <source>
        <dbReference type="ARBA" id="ARBA00022553"/>
    </source>
</evidence>
<keyword evidence="3" id="KW-0762">Sugar transport</keyword>
<dbReference type="PANTHER" id="PTHR34581">
    <property type="entry name" value="PTS SYSTEM N,N'-DIACETYLCHITOBIOSE-SPECIFIC EIIB COMPONENT"/>
    <property type="match status" value="1"/>
</dbReference>
<evidence type="ECO:0000256" key="5">
    <source>
        <dbReference type="ARBA" id="ARBA00022683"/>
    </source>
</evidence>
<sequence>MAQYMVKEANSQGFDAVLQFPEEVARNENYLAENSDRDLVVFMGPIGAVTTGKFKGYTGKVDAVLVAPQAAYLFNEAEKILTELDVPVEKMDSLAFGRMEAAKILTQGLELMKKNS</sequence>
<keyword evidence="1" id="KW-0813">Transport</keyword>
<organism evidence="8 9">
    <name type="scientific">Listeria floridensis FSL S10-1187</name>
    <dbReference type="NCBI Taxonomy" id="1265817"/>
    <lineage>
        <taxon>Bacteria</taxon>
        <taxon>Bacillati</taxon>
        <taxon>Bacillota</taxon>
        <taxon>Bacilli</taxon>
        <taxon>Bacillales</taxon>
        <taxon>Listeriaceae</taxon>
        <taxon>Listeria</taxon>
    </lineage>
</organism>
<proteinExistence type="predicted"/>
<name>A0ABN0RCT5_9LIST</name>
<dbReference type="InterPro" id="IPR013012">
    <property type="entry name" value="PTS_EIIB_3"/>
</dbReference>
<evidence type="ECO:0000256" key="6">
    <source>
        <dbReference type="PROSITE-ProRule" id="PRU00423"/>
    </source>
</evidence>
<reference evidence="8 9" key="1">
    <citation type="journal article" date="2014" name="Int. J. Syst. Evol. Microbiol.">
        <title>Listeria floridensis sp. nov., Listeria aquatica sp. nov., Listeria cornellensis sp. nov., Listeria riparia sp. nov. and Listeria grandensis sp. nov., from agricultural and natural environments.</title>
        <authorList>
            <person name="den Bakker H.C."/>
            <person name="Warchocki S."/>
            <person name="Wright E.M."/>
            <person name="Allred A.F."/>
            <person name="Ahlstrom C."/>
            <person name="Manuel C.S."/>
            <person name="Stasiewicz M.J."/>
            <person name="Burrell A."/>
            <person name="Roof S."/>
            <person name="Strawn L."/>
            <person name="Fortes E.D."/>
            <person name="Nightingale K.K."/>
            <person name="Kephart D."/>
            <person name="Wiedmann M."/>
        </authorList>
    </citation>
    <scope>NUCLEOTIDE SEQUENCE [LARGE SCALE GENOMIC DNA]</scope>
    <source>
        <strain evidence="8 9">FSL S10-1187</strain>
    </source>
</reference>
<gene>
    <name evidence="8" type="ORF">MFLO_13393</name>
</gene>
<accession>A0ABN0RCT5</accession>
<keyword evidence="9" id="KW-1185">Reference proteome</keyword>
<keyword evidence="5" id="KW-0598">Phosphotransferase system</keyword>
<dbReference type="InterPro" id="IPR051819">
    <property type="entry name" value="PTS_sugar-specific_EIIB"/>
</dbReference>
<keyword evidence="4" id="KW-0808">Transferase</keyword>
<dbReference type="Proteomes" id="UP000019249">
    <property type="component" value="Unassembled WGS sequence"/>
</dbReference>
<evidence type="ECO:0000256" key="3">
    <source>
        <dbReference type="ARBA" id="ARBA00022597"/>
    </source>
</evidence>
<evidence type="ECO:0000259" key="7">
    <source>
        <dbReference type="PROSITE" id="PS51100"/>
    </source>
</evidence>
<dbReference type="PROSITE" id="PS51100">
    <property type="entry name" value="PTS_EIIB_TYPE_3"/>
    <property type="match status" value="1"/>
</dbReference>
<dbReference type="InterPro" id="IPR036095">
    <property type="entry name" value="PTS_EIIB-like_sf"/>
</dbReference>
<dbReference type="Gene3D" id="3.40.50.2300">
    <property type="match status" value="1"/>
</dbReference>
<keyword evidence="2" id="KW-0597">Phosphoprotein</keyword>
<evidence type="ECO:0000256" key="4">
    <source>
        <dbReference type="ARBA" id="ARBA00022679"/>
    </source>
</evidence>
<dbReference type="PANTHER" id="PTHR34581:SF2">
    <property type="entry name" value="PTS SYSTEM N,N'-DIACETYLCHITOBIOSE-SPECIFIC EIIB COMPONENT"/>
    <property type="match status" value="1"/>
</dbReference>
<dbReference type="SUPFAM" id="SSF52794">
    <property type="entry name" value="PTS system IIB component-like"/>
    <property type="match status" value="1"/>
</dbReference>
<comment type="caution">
    <text evidence="8">The sequence shown here is derived from an EMBL/GenBank/DDBJ whole genome shotgun (WGS) entry which is preliminary data.</text>
</comment>
<dbReference type="EMBL" id="AODF01000032">
    <property type="protein sequence ID" value="EUJ27456.1"/>
    <property type="molecule type" value="Genomic_DNA"/>
</dbReference>
<protein>
    <submittedName>
        <fullName evidence="8">PTS system, IIB subunit</fullName>
    </submittedName>
</protein>
<evidence type="ECO:0000256" key="1">
    <source>
        <dbReference type="ARBA" id="ARBA00022448"/>
    </source>
</evidence>
<feature type="domain" description="PTS EIIB type-3" evidence="7">
    <location>
        <begin position="1"/>
        <end position="116"/>
    </location>
</feature>
<evidence type="ECO:0000313" key="8">
    <source>
        <dbReference type="EMBL" id="EUJ27456.1"/>
    </source>
</evidence>
<comment type="caution">
    <text evidence="6">Lacks conserved residue(s) required for the propagation of feature annotation.</text>
</comment>
<evidence type="ECO:0000313" key="9">
    <source>
        <dbReference type="Proteomes" id="UP000019249"/>
    </source>
</evidence>